<name>A0A849AK33_9MICO</name>
<protein>
    <submittedName>
        <fullName evidence="2">TIGR02611 family protein</fullName>
    </submittedName>
</protein>
<dbReference type="InterPro" id="IPR019099">
    <property type="entry name" value="Uncharacterised_PGPGW_TM"/>
</dbReference>
<keyword evidence="1" id="KW-1133">Transmembrane helix</keyword>
<dbReference type="Pfam" id="PF09656">
    <property type="entry name" value="PGPGW"/>
    <property type="match status" value="1"/>
</dbReference>
<dbReference type="EMBL" id="JABENB010000003">
    <property type="protein sequence ID" value="NNG40775.1"/>
    <property type="molecule type" value="Genomic_DNA"/>
</dbReference>
<dbReference type="RefSeq" id="WP_171157523.1">
    <property type="nucleotide sequence ID" value="NZ_JABENB010000003.1"/>
</dbReference>
<dbReference type="AlphaFoldDB" id="A0A849AK33"/>
<reference evidence="2 3" key="1">
    <citation type="submission" date="2020-05" db="EMBL/GenBank/DDBJ databases">
        <title>Flexivirga sp. ID2601S isolated from air conditioner.</title>
        <authorList>
            <person name="Kim D.H."/>
        </authorList>
    </citation>
    <scope>NUCLEOTIDE SEQUENCE [LARGE SCALE GENOMIC DNA]</scope>
    <source>
        <strain evidence="2 3">ID2601S</strain>
    </source>
</reference>
<evidence type="ECO:0000313" key="3">
    <source>
        <dbReference type="Proteomes" id="UP000557772"/>
    </source>
</evidence>
<dbReference type="Proteomes" id="UP000557772">
    <property type="component" value="Unassembled WGS sequence"/>
</dbReference>
<organism evidence="2 3">
    <name type="scientific">Flexivirga aerilata</name>
    <dbReference type="NCBI Taxonomy" id="1656889"/>
    <lineage>
        <taxon>Bacteria</taxon>
        <taxon>Bacillati</taxon>
        <taxon>Actinomycetota</taxon>
        <taxon>Actinomycetes</taxon>
        <taxon>Micrococcales</taxon>
        <taxon>Dermacoccaceae</taxon>
        <taxon>Flexivirga</taxon>
    </lineage>
</organism>
<gene>
    <name evidence="2" type="ORF">HJ588_16045</name>
</gene>
<sequence>MPEHVEQKEETVVEDRFAWRARIRSNPTIHLIYRIGVAVLGLVIVVVGIVLLPLPGPGWVIIFIGIGVWATEFDWASSLLRFAKEKVQLWTQWMGRQNWFVRALVGLGIVLLVAACFWLVFLVSGVPGFLPQQVKDLLAQLPGLD</sequence>
<keyword evidence="3" id="KW-1185">Reference proteome</keyword>
<evidence type="ECO:0000313" key="2">
    <source>
        <dbReference type="EMBL" id="NNG40775.1"/>
    </source>
</evidence>
<feature type="transmembrane region" description="Helical" evidence="1">
    <location>
        <begin position="31"/>
        <end position="52"/>
    </location>
</feature>
<dbReference type="NCBIfam" id="TIGR02611">
    <property type="entry name" value="TIGR02611 family protein"/>
    <property type="match status" value="1"/>
</dbReference>
<accession>A0A849AK33</accession>
<feature type="transmembrane region" description="Helical" evidence="1">
    <location>
        <begin position="99"/>
        <end position="121"/>
    </location>
</feature>
<keyword evidence="1" id="KW-0812">Transmembrane</keyword>
<evidence type="ECO:0000256" key="1">
    <source>
        <dbReference type="SAM" id="Phobius"/>
    </source>
</evidence>
<dbReference type="InterPro" id="IPR013434">
    <property type="entry name" value="CHP02611"/>
</dbReference>
<feature type="transmembrane region" description="Helical" evidence="1">
    <location>
        <begin position="58"/>
        <end position="78"/>
    </location>
</feature>
<keyword evidence="1" id="KW-0472">Membrane</keyword>
<comment type="caution">
    <text evidence="2">The sequence shown here is derived from an EMBL/GenBank/DDBJ whole genome shotgun (WGS) entry which is preliminary data.</text>
</comment>
<proteinExistence type="predicted"/>